<dbReference type="Pfam" id="PF12697">
    <property type="entry name" value="Abhydrolase_6"/>
    <property type="match status" value="1"/>
</dbReference>
<proteinExistence type="predicted"/>
<sequence length="229" mass="24595">MATYVLVPGFWLGAWVWDEVADVLRSQGHEVLPVTLTGLAERAAEASPKVDVDTHAQDILDVIGDRRDVVLVGHSGASLPVTAVADRIPERLARVVYVDTAPLPSGMAQIDFQEPEEQAAVRAAVGDGFTIPVPDFADAGFTEEQRRHVLAHATPEPFGAATQPLVRPSERAATPKTMICCTIPLAAVRSMIGTAPAFAELEGPEWTFRELPTGHWPMVTLPAELASMC</sequence>
<dbReference type="PANTHER" id="PTHR37017">
    <property type="entry name" value="AB HYDROLASE-1 DOMAIN-CONTAINING PROTEIN-RELATED"/>
    <property type="match status" value="1"/>
</dbReference>
<evidence type="ECO:0000313" key="3">
    <source>
        <dbReference type="Proteomes" id="UP001501842"/>
    </source>
</evidence>
<dbReference type="Gene3D" id="3.40.50.1820">
    <property type="entry name" value="alpha/beta hydrolase"/>
    <property type="match status" value="1"/>
</dbReference>
<reference evidence="2 3" key="1">
    <citation type="journal article" date="2019" name="Int. J. Syst. Evol. Microbiol.">
        <title>The Global Catalogue of Microorganisms (GCM) 10K type strain sequencing project: providing services to taxonomists for standard genome sequencing and annotation.</title>
        <authorList>
            <consortium name="The Broad Institute Genomics Platform"/>
            <consortium name="The Broad Institute Genome Sequencing Center for Infectious Disease"/>
            <person name="Wu L."/>
            <person name="Ma J."/>
        </authorList>
    </citation>
    <scope>NUCLEOTIDE SEQUENCE [LARGE SCALE GENOMIC DNA]</scope>
    <source>
        <strain evidence="2 3">JCM 8201</strain>
    </source>
</reference>
<organism evidence="2 3">
    <name type="scientific">Actinocorallia aurantiaca</name>
    <dbReference type="NCBI Taxonomy" id="46204"/>
    <lineage>
        <taxon>Bacteria</taxon>
        <taxon>Bacillati</taxon>
        <taxon>Actinomycetota</taxon>
        <taxon>Actinomycetes</taxon>
        <taxon>Streptosporangiales</taxon>
        <taxon>Thermomonosporaceae</taxon>
        <taxon>Actinocorallia</taxon>
    </lineage>
</organism>
<dbReference type="InterPro" id="IPR000073">
    <property type="entry name" value="AB_hydrolase_1"/>
</dbReference>
<protein>
    <recommendedName>
        <fullName evidence="1">AB hydrolase-1 domain-containing protein</fullName>
    </recommendedName>
</protein>
<dbReference type="SUPFAM" id="SSF53474">
    <property type="entry name" value="alpha/beta-Hydrolases"/>
    <property type="match status" value="1"/>
</dbReference>
<accession>A0ABN3UHV0</accession>
<gene>
    <name evidence="2" type="ORF">GCM10010439_50560</name>
</gene>
<feature type="domain" description="AB hydrolase-1" evidence="1">
    <location>
        <begin position="5"/>
        <end position="226"/>
    </location>
</feature>
<evidence type="ECO:0000259" key="1">
    <source>
        <dbReference type="Pfam" id="PF12697"/>
    </source>
</evidence>
<dbReference type="InterPro" id="IPR029058">
    <property type="entry name" value="AB_hydrolase_fold"/>
</dbReference>
<dbReference type="PANTHER" id="PTHR37017:SF11">
    <property type="entry name" value="ESTERASE_LIPASE_THIOESTERASE DOMAIN-CONTAINING PROTEIN"/>
    <property type="match status" value="1"/>
</dbReference>
<name>A0ABN3UHV0_9ACTN</name>
<comment type="caution">
    <text evidence="2">The sequence shown here is derived from an EMBL/GenBank/DDBJ whole genome shotgun (WGS) entry which is preliminary data.</text>
</comment>
<keyword evidence="3" id="KW-1185">Reference proteome</keyword>
<dbReference type="EMBL" id="BAAATZ010000021">
    <property type="protein sequence ID" value="GAA2732552.1"/>
    <property type="molecule type" value="Genomic_DNA"/>
</dbReference>
<evidence type="ECO:0000313" key="2">
    <source>
        <dbReference type="EMBL" id="GAA2732552.1"/>
    </source>
</evidence>
<dbReference type="RefSeq" id="WP_344453404.1">
    <property type="nucleotide sequence ID" value="NZ_BAAATZ010000021.1"/>
</dbReference>
<dbReference type="InterPro" id="IPR052897">
    <property type="entry name" value="Sec-Metab_Biosynth_Hydrolase"/>
</dbReference>
<dbReference type="Proteomes" id="UP001501842">
    <property type="component" value="Unassembled WGS sequence"/>
</dbReference>